<dbReference type="GO" id="GO:0097352">
    <property type="term" value="P:autophagosome maturation"/>
    <property type="evidence" value="ECO:0007669"/>
    <property type="project" value="TreeGrafter"/>
</dbReference>
<keyword evidence="7 8" id="KW-0072">Autophagy</keyword>
<evidence type="ECO:0000256" key="7">
    <source>
        <dbReference type="ARBA" id="ARBA00023006"/>
    </source>
</evidence>
<name>A0A1G4M9M9_LACFM</name>
<keyword evidence="6 8" id="KW-0653">Protein transport</keyword>
<dbReference type="SUPFAM" id="SSF54236">
    <property type="entry name" value="Ubiquitin-like"/>
    <property type="match status" value="1"/>
</dbReference>
<organism evidence="10 11">
    <name type="scientific">Lachancea fermentati</name>
    <name type="common">Zygosaccharomyces fermentati</name>
    <dbReference type="NCBI Taxonomy" id="4955"/>
    <lineage>
        <taxon>Eukaryota</taxon>
        <taxon>Fungi</taxon>
        <taxon>Dikarya</taxon>
        <taxon>Ascomycota</taxon>
        <taxon>Saccharomycotina</taxon>
        <taxon>Saccharomycetes</taxon>
        <taxon>Saccharomycetales</taxon>
        <taxon>Saccharomycetaceae</taxon>
        <taxon>Lachancea</taxon>
    </lineage>
</organism>
<gene>
    <name evidence="10" type="ORF">LAFE_0C07184G</name>
</gene>
<dbReference type="CDD" id="cd01612">
    <property type="entry name" value="Ubl_ATG12"/>
    <property type="match status" value="1"/>
</dbReference>
<evidence type="ECO:0000256" key="9">
    <source>
        <dbReference type="SAM" id="MobiDB-lite"/>
    </source>
</evidence>
<evidence type="ECO:0000256" key="3">
    <source>
        <dbReference type="ARBA" id="ARBA00015875"/>
    </source>
</evidence>
<dbReference type="Pfam" id="PF04110">
    <property type="entry name" value="APG12"/>
    <property type="match status" value="1"/>
</dbReference>
<dbReference type="EMBL" id="LT598485">
    <property type="protein sequence ID" value="SCW00573.1"/>
    <property type="molecule type" value="Genomic_DNA"/>
</dbReference>
<dbReference type="InterPro" id="IPR029071">
    <property type="entry name" value="Ubiquitin-like_domsf"/>
</dbReference>
<dbReference type="OMA" id="GQQNDST"/>
<comment type="subunit">
    <text evidence="8">Forms a conjugate with ATG5.</text>
</comment>
<dbReference type="GO" id="GO:0019776">
    <property type="term" value="F:Atg8-family ligase activity"/>
    <property type="evidence" value="ECO:0007669"/>
    <property type="project" value="TreeGrafter"/>
</dbReference>
<evidence type="ECO:0000256" key="1">
    <source>
        <dbReference type="ARBA" id="ARBA00004623"/>
    </source>
</evidence>
<evidence type="ECO:0000256" key="8">
    <source>
        <dbReference type="RuleBase" id="RU361201"/>
    </source>
</evidence>
<evidence type="ECO:0000313" key="10">
    <source>
        <dbReference type="EMBL" id="SCW00573.1"/>
    </source>
</evidence>
<dbReference type="Proteomes" id="UP000190831">
    <property type="component" value="Chromosome C"/>
</dbReference>
<dbReference type="GO" id="GO:0015031">
    <property type="term" value="P:protein transport"/>
    <property type="evidence" value="ECO:0007669"/>
    <property type="project" value="UniProtKB-KW"/>
</dbReference>
<dbReference type="GO" id="GO:0000422">
    <property type="term" value="P:autophagy of mitochondrion"/>
    <property type="evidence" value="ECO:0007669"/>
    <property type="project" value="TreeGrafter"/>
</dbReference>
<dbReference type="PANTHER" id="PTHR13385">
    <property type="entry name" value="AUTOPHAGY PROTEIN 12"/>
    <property type="match status" value="1"/>
</dbReference>
<sequence>MSQLIESESDEGTTSSEVDNGSSSKNSFVVHNELEFFAKKLNQFGLESDEEVESERTTNETGLKLEEHRSKLLGKQITSSTTSKSSVKSSSSNDQVSREIADETSQRLDKVQIKFQSIGSIRQIIPQVARISSYQPFSVVITFLKKKLKVDTVHCYINNSFAPAPQQTVGDLWNQFKVQNELVVNYCSTVAFG</sequence>
<dbReference type="GO" id="GO:0000421">
    <property type="term" value="C:autophagosome membrane"/>
    <property type="evidence" value="ECO:0007669"/>
    <property type="project" value="TreeGrafter"/>
</dbReference>
<dbReference type="GO" id="GO:0034274">
    <property type="term" value="C:Atg12-Atg5-Atg16 complex"/>
    <property type="evidence" value="ECO:0007669"/>
    <property type="project" value="TreeGrafter"/>
</dbReference>
<dbReference type="OrthoDB" id="10003551at2759"/>
<dbReference type="STRING" id="4955.A0A1G4M9M9"/>
<keyword evidence="8" id="KW-0813">Transport</keyword>
<dbReference type="GO" id="GO:0000045">
    <property type="term" value="P:autophagosome assembly"/>
    <property type="evidence" value="ECO:0007669"/>
    <property type="project" value="InterPro"/>
</dbReference>
<accession>A0A1G4M9M9</accession>
<comment type="function">
    <text evidence="8">Ubiquitin-like protein involved in cytoplasm to vacuole transport (Cvt), autophagy vesicles formation, mitophagy, and nucleophagy.</text>
</comment>
<dbReference type="GO" id="GO:0061723">
    <property type="term" value="P:glycophagy"/>
    <property type="evidence" value="ECO:0007669"/>
    <property type="project" value="TreeGrafter"/>
</dbReference>
<reference evidence="10 11" key="1">
    <citation type="submission" date="2016-03" db="EMBL/GenBank/DDBJ databases">
        <authorList>
            <person name="Devillers H."/>
        </authorList>
    </citation>
    <scope>NUCLEOTIDE SEQUENCE [LARGE SCALE GENOMIC DNA]</scope>
    <source>
        <strain evidence="10">CBS 6772</strain>
    </source>
</reference>
<dbReference type="InterPro" id="IPR007242">
    <property type="entry name" value="Atg12"/>
</dbReference>
<keyword evidence="8" id="KW-0472">Membrane</keyword>
<evidence type="ECO:0000313" key="11">
    <source>
        <dbReference type="Proteomes" id="UP000190831"/>
    </source>
</evidence>
<feature type="region of interest" description="Disordered" evidence="9">
    <location>
        <begin position="46"/>
        <end position="65"/>
    </location>
</feature>
<protein>
    <recommendedName>
        <fullName evidence="3 8">Ubiquitin-like protein ATG12</fullName>
    </recommendedName>
</protein>
<comment type="subcellular location">
    <subcellularLocation>
        <location evidence="1 8">Preautophagosomal structure membrane</location>
        <topology evidence="1 8">Peripheral membrane protein</topology>
    </subcellularLocation>
</comment>
<comment type="similarity">
    <text evidence="2 8">Belongs to the ATG12 family.</text>
</comment>
<feature type="compositionally biased region" description="Basic and acidic residues" evidence="9">
    <location>
        <begin position="54"/>
        <end position="65"/>
    </location>
</feature>
<evidence type="ECO:0000256" key="4">
    <source>
        <dbReference type="ARBA" id="ARBA00022499"/>
    </source>
</evidence>
<evidence type="ECO:0000256" key="5">
    <source>
        <dbReference type="ARBA" id="ARBA00022786"/>
    </source>
</evidence>
<dbReference type="GO" id="GO:0034727">
    <property type="term" value="P:piecemeal microautophagy of the nucleus"/>
    <property type="evidence" value="ECO:0007669"/>
    <property type="project" value="TreeGrafter"/>
</dbReference>
<dbReference type="Gene3D" id="3.10.20.90">
    <property type="entry name" value="Phosphatidylinositol 3-kinase Catalytic Subunit, Chain A, domain 1"/>
    <property type="match status" value="1"/>
</dbReference>
<dbReference type="GO" id="GO:0034045">
    <property type="term" value="C:phagophore assembly site membrane"/>
    <property type="evidence" value="ECO:0007669"/>
    <property type="project" value="UniProtKB-SubCell"/>
</dbReference>
<keyword evidence="4 8" id="KW-1017">Isopeptide bond</keyword>
<dbReference type="AlphaFoldDB" id="A0A1G4M9M9"/>
<evidence type="ECO:0000256" key="2">
    <source>
        <dbReference type="ARBA" id="ARBA00007778"/>
    </source>
</evidence>
<keyword evidence="11" id="KW-1185">Reference proteome</keyword>
<proteinExistence type="inferred from homology"/>
<evidence type="ECO:0000256" key="6">
    <source>
        <dbReference type="ARBA" id="ARBA00022927"/>
    </source>
</evidence>
<feature type="region of interest" description="Disordered" evidence="9">
    <location>
        <begin position="1"/>
        <end position="25"/>
    </location>
</feature>
<feature type="compositionally biased region" description="Low complexity" evidence="9">
    <location>
        <begin position="78"/>
        <end position="92"/>
    </location>
</feature>
<feature type="region of interest" description="Disordered" evidence="9">
    <location>
        <begin position="74"/>
        <end position="101"/>
    </location>
</feature>
<dbReference type="PANTHER" id="PTHR13385:SF0">
    <property type="entry name" value="UBIQUITIN-LIKE PROTEIN ATG12"/>
    <property type="match status" value="1"/>
</dbReference>
<keyword evidence="5 8" id="KW-0833">Ubl conjugation pathway</keyword>